<dbReference type="InterPro" id="IPR011054">
    <property type="entry name" value="Rudment_hybrid_motif"/>
</dbReference>
<dbReference type="InterPro" id="IPR016185">
    <property type="entry name" value="PreATP-grasp_dom_sf"/>
</dbReference>
<keyword evidence="11" id="KW-1185">Reference proteome</keyword>
<dbReference type="OrthoDB" id="9807469at2"/>
<dbReference type="UniPathway" id="UPA00655">
    <property type="reaction ID" value="UER00711"/>
</dbReference>
<dbReference type="Proteomes" id="UP000029736">
    <property type="component" value="Unassembled WGS sequence"/>
</dbReference>
<dbReference type="PANTHER" id="PTHR18866">
    <property type="entry name" value="CARBOXYLASE:PYRUVATE/ACETYL-COA/PROPIONYL-COA CARBOXYLASE"/>
    <property type="match status" value="1"/>
</dbReference>
<evidence type="ECO:0000256" key="3">
    <source>
        <dbReference type="ARBA" id="ARBA00022741"/>
    </source>
</evidence>
<dbReference type="STRING" id="1524460.IX84_21840"/>
<keyword evidence="1" id="KW-0436">Ligase</keyword>
<dbReference type="RefSeq" id="WP_044225267.1">
    <property type="nucleotide sequence ID" value="NZ_JBKAGJ010000054.1"/>
</dbReference>
<dbReference type="FunFam" id="3.40.50.20:FF:000010">
    <property type="entry name" value="Propionyl-CoA carboxylase subunit alpha"/>
    <property type="match status" value="1"/>
</dbReference>
<dbReference type="InterPro" id="IPR005482">
    <property type="entry name" value="Biotin_COase_C"/>
</dbReference>
<name>A0A098S5F2_9BACT</name>
<feature type="domain" description="ATP-grasp" evidence="8">
    <location>
        <begin position="119"/>
        <end position="316"/>
    </location>
</feature>
<evidence type="ECO:0000256" key="7">
    <source>
        <dbReference type="PROSITE-ProRule" id="PRU00409"/>
    </source>
</evidence>
<dbReference type="GO" id="GO:0016874">
    <property type="term" value="F:ligase activity"/>
    <property type="evidence" value="ECO:0007669"/>
    <property type="project" value="UniProtKB-KW"/>
</dbReference>
<dbReference type="InterPro" id="IPR004549">
    <property type="entry name" value="Acetyl_CoA_COase_biotin_COase"/>
</dbReference>
<evidence type="ECO:0000259" key="9">
    <source>
        <dbReference type="PROSITE" id="PS50979"/>
    </source>
</evidence>
<dbReference type="GO" id="GO:0046872">
    <property type="term" value="F:metal ion binding"/>
    <property type="evidence" value="ECO:0007669"/>
    <property type="project" value="UniProtKB-KW"/>
</dbReference>
<evidence type="ECO:0000256" key="5">
    <source>
        <dbReference type="ARBA" id="ARBA00022842"/>
    </source>
</evidence>
<keyword evidence="4 7" id="KW-0067">ATP-binding</keyword>
<dbReference type="PANTHER" id="PTHR18866:SF33">
    <property type="entry name" value="METHYLCROTONOYL-COA CARBOXYLASE SUBUNIT ALPHA, MITOCHONDRIAL-RELATED"/>
    <property type="match status" value="1"/>
</dbReference>
<dbReference type="SUPFAM" id="SSF52440">
    <property type="entry name" value="PreATP-grasp domain"/>
    <property type="match status" value="1"/>
</dbReference>
<evidence type="ECO:0000256" key="2">
    <source>
        <dbReference type="ARBA" id="ARBA00022723"/>
    </source>
</evidence>
<dbReference type="NCBIfam" id="TIGR00514">
    <property type="entry name" value="accC"/>
    <property type="match status" value="1"/>
</dbReference>
<feature type="domain" description="Biotin carboxylation" evidence="9">
    <location>
        <begin position="1"/>
        <end position="445"/>
    </location>
</feature>
<dbReference type="PROSITE" id="PS50975">
    <property type="entry name" value="ATP_GRASP"/>
    <property type="match status" value="1"/>
</dbReference>
<dbReference type="Gene3D" id="3.30.470.20">
    <property type="entry name" value="ATP-grasp fold, B domain"/>
    <property type="match status" value="1"/>
</dbReference>
<dbReference type="PROSITE" id="PS50979">
    <property type="entry name" value="BC"/>
    <property type="match status" value="1"/>
</dbReference>
<comment type="caution">
    <text evidence="10">The sequence shown here is derived from an EMBL/GenBank/DDBJ whole genome shotgun (WGS) entry which is preliminary data.</text>
</comment>
<proteinExistence type="predicted"/>
<dbReference type="FunFam" id="3.30.1490.20:FF:000018">
    <property type="entry name" value="Biotin carboxylase"/>
    <property type="match status" value="1"/>
</dbReference>
<sequence>MKKILVANRGEIALRVMRTAKKMGIRTVAVYSEADRHAPHVKFADEAVCIGPPASAQSYLLIDKILDVAKSLNVDGIHPGYGFLSENAKFSQAAEDAGIKFIGPGPHAIEVMGSKLAAKDAVKAYDIPMVPGLDHAITDIDEAKKVAKEIGFPVLIKASAGGGGKGMRIVENPDEFEDQMKRAISEATSAFGDGSVFVEKYVTSPRHIEIQVLADEHGNYIHFFERECSIQRRHQKVVEEAPSAILTPELREKMGNDALNVARSCNYTGAGTVEFLMDADMNYYFLEMNTRLQVEHPVTELITGVDLVEQQILIARGEPLKIKQEDLSITGHALELRVYAEDPAENFLPSVGTLSRYRRPKGDNIRLDDGYEEGMEIPIYYDPMIAKLVTYGVNRDAAIQRMIEAIEMYEIEGVETTLPFGKFVCEHEAFTSGKFDTHFVKHYFTPEALEKGNEGAAKVAAKLSAYLFERNKIQLNVPEVNHSEWQNR</sequence>
<dbReference type="SUPFAM" id="SSF51246">
    <property type="entry name" value="Rudiment single hybrid motif"/>
    <property type="match status" value="1"/>
</dbReference>
<dbReference type="EMBL" id="JPOS01000079">
    <property type="protein sequence ID" value="KGE86427.1"/>
    <property type="molecule type" value="Genomic_DNA"/>
</dbReference>
<dbReference type="GO" id="GO:0005524">
    <property type="term" value="F:ATP binding"/>
    <property type="evidence" value="ECO:0007669"/>
    <property type="project" value="UniProtKB-UniRule"/>
</dbReference>
<evidence type="ECO:0000256" key="4">
    <source>
        <dbReference type="ARBA" id="ARBA00022840"/>
    </source>
</evidence>
<keyword evidence="2" id="KW-0479">Metal-binding</keyword>
<dbReference type="SMART" id="SM00878">
    <property type="entry name" value="Biotin_carb_C"/>
    <property type="match status" value="1"/>
</dbReference>
<protein>
    <submittedName>
        <fullName evidence="10">Biotin carboxylase</fullName>
    </submittedName>
</protein>
<dbReference type="InterPro" id="IPR011761">
    <property type="entry name" value="ATP-grasp"/>
</dbReference>
<keyword evidence="6" id="KW-0092">Biotin</keyword>
<dbReference type="Pfam" id="PF02786">
    <property type="entry name" value="CPSase_L_D2"/>
    <property type="match status" value="1"/>
</dbReference>
<dbReference type="InterPro" id="IPR050856">
    <property type="entry name" value="Biotin_carboxylase_complex"/>
</dbReference>
<dbReference type="PROSITE" id="PS00866">
    <property type="entry name" value="CPSASE_1"/>
    <property type="match status" value="1"/>
</dbReference>
<evidence type="ECO:0000313" key="10">
    <source>
        <dbReference type="EMBL" id="KGE86427.1"/>
    </source>
</evidence>
<evidence type="ECO:0000259" key="8">
    <source>
        <dbReference type="PROSITE" id="PS50975"/>
    </source>
</evidence>
<dbReference type="GO" id="GO:2001295">
    <property type="term" value="P:malonyl-CoA biosynthetic process"/>
    <property type="evidence" value="ECO:0007669"/>
    <property type="project" value="UniProtKB-UniPathway"/>
</dbReference>
<dbReference type="NCBIfam" id="NF006367">
    <property type="entry name" value="PRK08591.1"/>
    <property type="match status" value="1"/>
</dbReference>
<accession>A0A098S5F2</accession>
<dbReference type="InterPro" id="IPR005479">
    <property type="entry name" value="CPAse_ATP-bd"/>
</dbReference>
<evidence type="ECO:0000313" key="11">
    <source>
        <dbReference type="Proteomes" id="UP000029736"/>
    </source>
</evidence>
<keyword evidence="5" id="KW-0460">Magnesium</keyword>
<dbReference type="PROSITE" id="PS00867">
    <property type="entry name" value="CPSASE_2"/>
    <property type="match status" value="1"/>
</dbReference>
<organism evidence="10 11">
    <name type="scientific">Phaeodactylibacter xiamenensis</name>
    <dbReference type="NCBI Taxonomy" id="1524460"/>
    <lineage>
        <taxon>Bacteria</taxon>
        <taxon>Pseudomonadati</taxon>
        <taxon>Bacteroidota</taxon>
        <taxon>Saprospiria</taxon>
        <taxon>Saprospirales</taxon>
        <taxon>Haliscomenobacteraceae</taxon>
        <taxon>Phaeodactylibacter</taxon>
    </lineage>
</organism>
<dbReference type="InterPro" id="IPR005481">
    <property type="entry name" value="BC-like_N"/>
</dbReference>
<evidence type="ECO:0000256" key="6">
    <source>
        <dbReference type="ARBA" id="ARBA00023267"/>
    </source>
</evidence>
<reference evidence="10 11" key="1">
    <citation type="journal article" date="2014" name="Int. J. Syst. Evol. Microbiol.">
        <title>Phaeodactylibacter xiamenensis gen. nov., sp. nov., a member of the family Saprospiraceae isolated from the marine alga Phaeodactylum tricornutum.</title>
        <authorList>
            <person name="Chen Z.Jr."/>
            <person name="Lei X."/>
            <person name="Lai Q."/>
            <person name="Li Y."/>
            <person name="Zhang B."/>
            <person name="Zhang J."/>
            <person name="Zhang H."/>
            <person name="Yang L."/>
            <person name="Zheng W."/>
            <person name="Tian Y."/>
            <person name="Yu Z."/>
            <person name="Xu H.Jr."/>
            <person name="Zheng T."/>
        </authorList>
    </citation>
    <scope>NUCLEOTIDE SEQUENCE [LARGE SCALE GENOMIC DNA]</scope>
    <source>
        <strain evidence="10 11">KD52</strain>
    </source>
</reference>
<dbReference type="Pfam" id="PF00289">
    <property type="entry name" value="Biotin_carb_N"/>
    <property type="match status" value="1"/>
</dbReference>
<dbReference type="AlphaFoldDB" id="A0A098S5F2"/>
<dbReference type="InterPro" id="IPR011764">
    <property type="entry name" value="Biotin_carboxylation_dom"/>
</dbReference>
<keyword evidence="3 7" id="KW-0547">Nucleotide-binding</keyword>
<dbReference type="Pfam" id="PF02785">
    <property type="entry name" value="Biotin_carb_C"/>
    <property type="match status" value="1"/>
</dbReference>
<dbReference type="SUPFAM" id="SSF56059">
    <property type="entry name" value="Glutathione synthetase ATP-binding domain-like"/>
    <property type="match status" value="1"/>
</dbReference>
<dbReference type="FunFam" id="3.30.470.20:FF:000028">
    <property type="entry name" value="Methylcrotonoyl-CoA carboxylase subunit alpha, mitochondrial"/>
    <property type="match status" value="1"/>
</dbReference>
<evidence type="ECO:0000256" key="1">
    <source>
        <dbReference type="ARBA" id="ARBA00022598"/>
    </source>
</evidence>
<gene>
    <name evidence="10" type="ORF">IX84_21840</name>
</gene>